<protein>
    <submittedName>
        <fullName evidence="3">Proteasome subunit alpha type-4</fullName>
    </submittedName>
</protein>
<dbReference type="Pfam" id="PF00227">
    <property type="entry name" value="Proteasome"/>
    <property type="match status" value="1"/>
</dbReference>
<name>A0A9Q0LB77_ANAIG</name>
<dbReference type="InterPro" id="IPR029055">
    <property type="entry name" value="Ntn_hydrolases_N"/>
</dbReference>
<dbReference type="InterPro" id="IPR050115">
    <property type="entry name" value="Proteasome_alpha"/>
</dbReference>
<dbReference type="SUPFAM" id="SSF56235">
    <property type="entry name" value="N-terminal nucleophile aminohydrolases (Ntn hydrolases)"/>
    <property type="match status" value="1"/>
</dbReference>
<comment type="caution">
    <text evidence="3">The sequence shown here is derived from an EMBL/GenBank/DDBJ whole genome shotgun (WGS) entry which is preliminary data.</text>
</comment>
<evidence type="ECO:0000256" key="1">
    <source>
        <dbReference type="ARBA" id="ARBA00022942"/>
    </source>
</evidence>
<evidence type="ECO:0000313" key="3">
    <source>
        <dbReference type="EMBL" id="KAJ5069496.1"/>
    </source>
</evidence>
<keyword evidence="4" id="KW-1185">Reference proteome</keyword>
<dbReference type="GO" id="GO:0051603">
    <property type="term" value="P:proteolysis involved in protein catabolic process"/>
    <property type="evidence" value="ECO:0007669"/>
    <property type="project" value="InterPro"/>
</dbReference>
<dbReference type="EMBL" id="JAPDFW010000103">
    <property type="protein sequence ID" value="KAJ5069496.1"/>
    <property type="molecule type" value="Genomic_DNA"/>
</dbReference>
<gene>
    <name evidence="3" type="ORF">M0811_02066</name>
</gene>
<sequence>MKLKLKFIYEINIKFKIKIKDGIVLAAEKKIVSPLLDYTLVEKVTNISSTEKLYRIDSHMIGAVAGLTSDANILINYTRLTGQRHLYRYDTQMPVEQLVKKTCNVMQGYTQYGGLRPFGVSFLFAGYDKYHGFQLYLADPSGNYSGWKGVAIGSNYNTATTMLRQEIHADDDDDENDLDSKKISKDDKNHNKKILLDDALKLCVKILSKTIDSTLLNSTKLEFATVSKDEDNEVVAKIWKPKEVDDLLEKHKDLLNTDN</sequence>
<organism evidence="3 4">
    <name type="scientific">Anaeramoeba ignava</name>
    <name type="common">Anaerobic marine amoeba</name>
    <dbReference type="NCBI Taxonomy" id="1746090"/>
    <lineage>
        <taxon>Eukaryota</taxon>
        <taxon>Metamonada</taxon>
        <taxon>Anaeramoebidae</taxon>
        <taxon>Anaeramoeba</taxon>
    </lineage>
</organism>
<dbReference type="PROSITE" id="PS51475">
    <property type="entry name" value="PROTEASOME_ALPHA_2"/>
    <property type="match status" value="1"/>
</dbReference>
<proteinExistence type="inferred from homology"/>
<dbReference type="OrthoDB" id="431557at2759"/>
<dbReference type="Proteomes" id="UP001149090">
    <property type="component" value="Unassembled WGS sequence"/>
</dbReference>
<dbReference type="OMA" id="RECFKVV"/>
<comment type="similarity">
    <text evidence="2">Belongs to the peptidase T1A family.</text>
</comment>
<dbReference type="GO" id="GO:0019773">
    <property type="term" value="C:proteasome core complex, alpha-subunit complex"/>
    <property type="evidence" value="ECO:0007669"/>
    <property type="project" value="UniProtKB-UniRule"/>
</dbReference>
<dbReference type="InterPro" id="IPR001353">
    <property type="entry name" value="Proteasome_sua/b"/>
</dbReference>
<evidence type="ECO:0000313" key="4">
    <source>
        <dbReference type="Proteomes" id="UP001149090"/>
    </source>
</evidence>
<reference evidence="3" key="1">
    <citation type="submission" date="2022-10" db="EMBL/GenBank/DDBJ databases">
        <title>Novel sulphate-reducing endosymbionts in the free-living metamonad Anaeramoeba.</title>
        <authorList>
            <person name="Jerlstrom-Hultqvist J."/>
            <person name="Cepicka I."/>
            <person name="Gallot-Lavallee L."/>
            <person name="Salas-Leiva D."/>
            <person name="Curtis B.A."/>
            <person name="Zahonova K."/>
            <person name="Pipaliya S."/>
            <person name="Dacks J."/>
            <person name="Roger A.J."/>
        </authorList>
    </citation>
    <scope>NUCLEOTIDE SEQUENCE</scope>
    <source>
        <strain evidence="3">BMAN</strain>
    </source>
</reference>
<dbReference type="Gene3D" id="3.60.20.10">
    <property type="entry name" value="Glutamine Phosphoribosylpyrophosphate, subunit 1, domain 1"/>
    <property type="match status" value="1"/>
</dbReference>
<keyword evidence="1 2" id="KW-0647">Proteasome</keyword>
<dbReference type="AlphaFoldDB" id="A0A9Q0LB77"/>
<dbReference type="PANTHER" id="PTHR11599">
    <property type="entry name" value="PROTEASOME SUBUNIT ALPHA/BETA"/>
    <property type="match status" value="1"/>
</dbReference>
<dbReference type="InterPro" id="IPR023332">
    <property type="entry name" value="Proteasome_alpha-type"/>
</dbReference>
<accession>A0A9Q0LB77</accession>
<evidence type="ECO:0000256" key="2">
    <source>
        <dbReference type="PROSITE-ProRule" id="PRU00808"/>
    </source>
</evidence>